<keyword evidence="8" id="KW-1185">Reference proteome</keyword>
<dbReference type="SUPFAM" id="SSF46785">
    <property type="entry name" value="Winged helix' DNA-binding domain"/>
    <property type="match status" value="1"/>
</dbReference>
<gene>
    <name evidence="7" type="ORF">IW252_001481</name>
</gene>
<dbReference type="Proteomes" id="UP000625033">
    <property type="component" value="Unassembled WGS sequence"/>
</dbReference>
<accession>A0A931D996</accession>
<evidence type="ECO:0000256" key="2">
    <source>
        <dbReference type="ARBA" id="ARBA00023015"/>
    </source>
</evidence>
<dbReference type="Pfam" id="PF00126">
    <property type="entry name" value="HTH_1"/>
    <property type="match status" value="1"/>
</dbReference>
<dbReference type="Pfam" id="PF03466">
    <property type="entry name" value="LysR_substrate"/>
    <property type="match status" value="1"/>
</dbReference>
<keyword evidence="3" id="KW-0238">DNA-binding</keyword>
<dbReference type="SUPFAM" id="SSF53850">
    <property type="entry name" value="Periplasmic binding protein-like II"/>
    <property type="match status" value="1"/>
</dbReference>
<dbReference type="PANTHER" id="PTHR30579:SF2">
    <property type="entry name" value="HTH-TYPE TRANSCRIPTIONAL REGULATOR ARGP"/>
    <property type="match status" value="1"/>
</dbReference>
<keyword evidence="5" id="KW-0804">Transcription</keyword>
<evidence type="ECO:0000256" key="3">
    <source>
        <dbReference type="ARBA" id="ARBA00023125"/>
    </source>
</evidence>
<keyword evidence="4" id="KW-0010">Activator</keyword>
<feature type="domain" description="HTH lysR-type" evidence="6">
    <location>
        <begin position="1"/>
        <end position="59"/>
    </location>
</feature>
<dbReference type="InterPro" id="IPR000847">
    <property type="entry name" value="LysR_HTH_N"/>
</dbReference>
<dbReference type="PROSITE" id="PS50931">
    <property type="entry name" value="HTH_LYSR"/>
    <property type="match status" value="1"/>
</dbReference>
<dbReference type="Gene3D" id="1.10.10.10">
    <property type="entry name" value="Winged helix-like DNA-binding domain superfamily/Winged helix DNA-binding domain"/>
    <property type="match status" value="1"/>
</dbReference>
<protein>
    <submittedName>
        <fullName evidence="7">LysR family transcriptional regulator (Chromosome initiation inhibitor)</fullName>
    </submittedName>
</protein>
<keyword evidence="2" id="KW-0805">Transcription regulation</keyword>
<reference evidence="7" key="1">
    <citation type="submission" date="2020-11" db="EMBL/GenBank/DDBJ databases">
        <title>Sequencing the genomes of 1000 actinobacteria strains.</title>
        <authorList>
            <person name="Klenk H.-P."/>
        </authorList>
    </citation>
    <scope>NUCLEOTIDE SEQUENCE</scope>
    <source>
        <strain evidence="7">DSM 26152</strain>
    </source>
</reference>
<comment type="caution">
    <text evidence="7">The sequence shown here is derived from an EMBL/GenBank/DDBJ whole genome shotgun (WGS) entry which is preliminary data.</text>
</comment>
<sequence length="312" mass="32951">MDFPVEPLRAFAAVIDAGTFDAAARRLGITPSAVSQRIRALERQAGTVVVRRSHPAEPTEAGHVLLRLARQVELVAQDAQASLAALGESGSGHDGGPAAPARSHLTVVVPADSLAGWFAPVLAAAADEESLTLEILRDDENASAEHLRAGRAMGAVTTQAAPVQGCAVVELGSLSYAAVANRDFAERWFGGSAECDPAGFARAPVMHFDRTDPLQSQLIERLTPGARPPAHYVPDSMQFAAAIGAGLGWGLLPRWQVEHLRATGDDVVPLGGHTAAVKLYWQRWRLDSPGLTWLTDTVRYAASTSLGSARHG</sequence>
<dbReference type="InterPro" id="IPR036388">
    <property type="entry name" value="WH-like_DNA-bd_sf"/>
</dbReference>
<organism evidence="7 8">
    <name type="scientific">Zhihengliuella flava</name>
    <dbReference type="NCBI Taxonomy" id="1285193"/>
    <lineage>
        <taxon>Bacteria</taxon>
        <taxon>Bacillati</taxon>
        <taxon>Actinomycetota</taxon>
        <taxon>Actinomycetes</taxon>
        <taxon>Micrococcales</taxon>
        <taxon>Micrococcaceae</taxon>
        <taxon>Zhihengliuella</taxon>
    </lineage>
</organism>
<dbReference type="GO" id="GO:0003677">
    <property type="term" value="F:DNA binding"/>
    <property type="evidence" value="ECO:0007669"/>
    <property type="project" value="UniProtKB-KW"/>
</dbReference>
<dbReference type="InterPro" id="IPR036390">
    <property type="entry name" value="WH_DNA-bd_sf"/>
</dbReference>
<dbReference type="AlphaFoldDB" id="A0A931D996"/>
<comment type="similarity">
    <text evidence="1">Belongs to the LysR transcriptional regulatory family.</text>
</comment>
<dbReference type="PANTHER" id="PTHR30579">
    <property type="entry name" value="TRANSCRIPTIONAL REGULATOR"/>
    <property type="match status" value="1"/>
</dbReference>
<dbReference type="InterPro" id="IPR050176">
    <property type="entry name" value="LTTR"/>
</dbReference>
<evidence type="ECO:0000256" key="4">
    <source>
        <dbReference type="ARBA" id="ARBA00023159"/>
    </source>
</evidence>
<dbReference type="RefSeq" id="WP_196835982.1">
    <property type="nucleotide sequence ID" value="NZ_JADOTZ010000001.1"/>
</dbReference>
<dbReference type="Gene3D" id="3.40.190.290">
    <property type="match status" value="1"/>
</dbReference>
<evidence type="ECO:0000313" key="8">
    <source>
        <dbReference type="Proteomes" id="UP000625033"/>
    </source>
</evidence>
<proteinExistence type="inferred from homology"/>
<dbReference type="EMBL" id="JADOTZ010000001">
    <property type="protein sequence ID" value="MBG6084714.1"/>
    <property type="molecule type" value="Genomic_DNA"/>
</dbReference>
<evidence type="ECO:0000259" key="6">
    <source>
        <dbReference type="PROSITE" id="PS50931"/>
    </source>
</evidence>
<name>A0A931D996_9MICC</name>
<dbReference type="GO" id="GO:0003700">
    <property type="term" value="F:DNA-binding transcription factor activity"/>
    <property type="evidence" value="ECO:0007669"/>
    <property type="project" value="InterPro"/>
</dbReference>
<dbReference type="InterPro" id="IPR005119">
    <property type="entry name" value="LysR_subst-bd"/>
</dbReference>
<dbReference type="InterPro" id="IPR017685">
    <property type="entry name" value="ArgP"/>
</dbReference>
<evidence type="ECO:0000256" key="1">
    <source>
        <dbReference type="ARBA" id="ARBA00009437"/>
    </source>
</evidence>
<dbReference type="NCBIfam" id="TIGR03298">
    <property type="entry name" value="argP"/>
    <property type="match status" value="1"/>
</dbReference>
<dbReference type="NCBIfam" id="NF002964">
    <property type="entry name" value="PRK03635.1"/>
    <property type="match status" value="1"/>
</dbReference>
<evidence type="ECO:0000313" key="7">
    <source>
        <dbReference type="EMBL" id="MBG6084714.1"/>
    </source>
</evidence>
<evidence type="ECO:0000256" key="5">
    <source>
        <dbReference type="ARBA" id="ARBA00023163"/>
    </source>
</evidence>